<evidence type="ECO:0000256" key="2">
    <source>
        <dbReference type="ARBA" id="ARBA00006479"/>
    </source>
</evidence>
<dbReference type="InterPro" id="IPR036390">
    <property type="entry name" value="WH_DNA-bd_sf"/>
</dbReference>
<reference evidence="4 5" key="1">
    <citation type="submission" date="2023-05" db="EMBL/GenBank/DDBJ databases">
        <title>[ruminococcus] sp. nov., isolated from a pig farm feces dump.</title>
        <authorList>
            <person name="Chang Y.-H."/>
        </authorList>
    </citation>
    <scope>NUCLEOTIDE SEQUENCE [LARGE SCALE GENOMIC DNA]</scope>
    <source>
        <strain evidence="4 5">YH-rum2234</strain>
    </source>
</reference>
<evidence type="ECO:0000313" key="5">
    <source>
        <dbReference type="Proteomes" id="UP001300383"/>
    </source>
</evidence>
<keyword evidence="5" id="KW-1185">Reference proteome</keyword>
<dbReference type="EMBL" id="JASGBQ010000019">
    <property type="protein sequence ID" value="MDI9242837.1"/>
    <property type="molecule type" value="Genomic_DNA"/>
</dbReference>
<keyword evidence="3" id="KW-0859">Xylose metabolism</keyword>
<dbReference type="Proteomes" id="UP001300383">
    <property type="component" value="Unassembled WGS sequence"/>
</dbReference>
<comment type="caution">
    <text evidence="4">The sequence shown here is derived from an EMBL/GenBank/DDBJ whole genome shotgun (WGS) entry which is preliminary data.</text>
</comment>
<evidence type="ECO:0000313" key="4">
    <source>
        <dbReference type="EMBL" id="MDI9242837.1"/>
    </source>
</evidence>
<comment type="function">
    <text evidence="1">Transcriptional repressor of xylose-utilizing enzymes.</text>
</comment>
<dbReference type="PANTHER" id="PTHR18964:SF149">
    <property type="entry name" value="BIFUNCTIONAL UDP-N-ACETYLGLUCOSAMINE 2-EPIMERASE_N-ACETYLMANNOSAMINE KINASE"/>
    <property type="match status" value="1"/>
</dbReference>
<comment type="similarity">
    <text evidence="2">Belongs to the ROK (NagC/XylR) family.</text>
</comment>
<proteinExistence type="inferred from homology"/>
<dbReference type="SUPFAM" id="SSF53067">
    <property type="entry name" value="Actin-like ATPase domain"/>
    <property type="match status" value="1"/>
</dbReference>
<dbReference type="InterPro" id="IPR000600">
    <property type="entry name" value="ROK"/>
</dbReference>
<dbReference type="Gene3D" id="1.10.10.10">
    <property type="entry name" value="Winged helix-like DNA-binding domain superfamily/Winged helix DNA-binding domain"/>
    <property type="match status" value="1"/>
</dbReference>
<dbReference type="Pfam" id="PF00480">
    <property type="entry name" value="ROK"/>
    <property type="match status" value="1"/>
</dbReference>
<dbReference type="InterPro" id="IPR043129">
    <property type="entry name" value="ATPase_NBD"/>
</dbReference>
<dbReference type="AlphaFoldDB" id="A0AAP4BBJ9"/>
<keyword evidence="3" id="KW-0119">Carbohydrate metabolism</keyword>
<accession>A0AAP4BBJ9</accession>
<gene>
    <name evidence="4" type="ORF">QJ036_10200</name>
</gene>
<dbReference type="Pfam" id="PF13412">
    <property type="entry name" value="HTH_24"/>
    <property type="match status" value="1"/>
</dbReference>
<sequence length="373" mass="41902">MEQKVTNAETKRLNKIKIAKYIYEHREASKQEIAAALGFSMPTVLQRVKELLAEGIITEAGEYESTGGRKAKVLTVASDSHFAVGLDITRNHVSFVLLDIGGRVRQKKRIRCAFSDTEGYYRGLGELLRLFLEKCPVKEERILGVGISIPGIVDEERRKMSRSHVLGLENFDLDRFSEFIPWRTSFRNDANSAAYAELRGTGRNTIYLSLSNTVGGAIYMDGAIYKGMHFRSAEFGHMILMPEGRPCYCGKKGCMDAYCSAGVLSKWAGDDLDRFFTGLEEGKPVCGAVWKEYLDYLAIAITNLRMAFDCDVILGGYVGGYMDRYMEVLEDKIAGYRIFDLDRNYVRTGKYKHEAAAIGAGIRFVEEYFDGLS</sequence>
<dbReference type="RefSeq" id="WP_283231279.1">
    <property type="nucleotide sequence ID" value="NZ_JASGBQ010000019.1"/>
</dbReference>
<dbReference type="Gene3D" id="3.30.420.40">
    <property type="match status" value="2"/>
</dbReference>
<name>A0AAP4BBJ9_9FIRM</name>
<dbReference type="SUPFAM" id="SSF46785">
    <property type="entry name" value="Winged helix' DNA-binding domain"/>
    <property type="match status" value="1"/>
</dbReference>
<evidence type="ECO:0000256" key="1">
    <source>
        <dbReference type="ARBA" id="ARBA00002486"/>
    </source>
</evidence>
<dbReference type="InterPro" id="IPR036388">
    <property type="entry name" value="WH-like_DNA-bd_sf"/>
</dbReference>
<organism evidence="4 5">
    <name type="scientific">Fusibacillus kribbianus</name>
    <dbReference type="NCBI Taxonomy" id="3044208"/>
    <lineage>
        <taxon>Bacteria</taxon>
        <taxon>Bacillati</taxon>
        <taxon>Bacillota</taxon>
        <taxon>Clostridia</taxon>
        <taxon>Lachnospirales</taxon>
        <taxon>Lachnospiraceae</taxon>
        <taxon>Fusibacillus</taxon>
    </lineage>
</organism>
<protein>
    <submittedName>
        <fullName evidence="4">ROK family transcriptional regulator</fullName>
    </submittedName>
</protein>
<dbReference type="PANTHER" id="PTHR18964">
    <property type="entry name" value="ROK (REPRESSOR, ORF, KINASE) FAMILY"/>
    <property type="match status" value="1"/>
</dbReference>
<evidence type="ECO:0000256" key="3">
    <source>
        <dbReference type="ARBA" id="ARBA00022629"/>
    </source>
</evidence>
<dbReference type="GO" id="GO:0042732">
    <property type="term" value="P:D-xylose metabolic process"/>
    <property type="evidence" value="ECO:0007669"/>
    <property type="project" value="UniProtKB-KW"/>
</dbReference>